<dbReference type="SUPFAM" id="SSF56349">
    <property type="entry name" value="DNA breaking-rejoining enzymes"/>
    <property type="match status" value="1"/>
</dbReference>
<accession>A0ABQ2FRR7</accession>
<dbReference type="EMBL" id="BMPE01000047">
    <property type="protein sequence ID" value="GGL20630.1"/>
    <property type="molecule type" value="Genomic_DNA"/>
</dbReference>
<dbReference type="RefSeq" id="WP_189071139.1">
    <property type="nucleotide sequence ID" value="NZ_BMPE01000047.1"/>
</dbReference>
<dbReference type="InterPro" id="IPR011010">
    <property type="entry name" value="DNA_brk_join_enz"/>
</dbReference>
<evidence type="ECO:0008006" key="3">
    <source>
        <dbReference type="Google" id="ProtNLM"/>
    </source>
</evidence>
<evidence type="ECO:0000313" key="2">
    <source>
        <dbReference type="Proteomes" id="UP000604341"/>
    </source>
</evidence>
<reference evidence="2" key="1">
    <citation type="journal article" date="2019" name="Int. J. Syst. Evol. Microbiol.">
        <title>The Global Catalogue of Microorganisms (GCM) 10K type strain sequencing project: providing services to taxonomists for standard genome sequencing and annotation.</title>
        <authorList>
            <consortium name="The Broad Institute Genomics Platform"/>
            <consortium name="The Broad Institute Genome Sequencing Center for Infectious Disease"/>
            <person name="Wu L."/>
            <person name="Ma J."/>
        </authorList>
    </citation>
    <scope>NUCLEOTIDE SEQUENCE [LARGE SCALE GENOMIC DNA]</scope>
    <source>
        <strain evidence="2">JCM 19173</strain>
    </source>
</reference>
<organism evidence="1 2">
    <name type="scientific">Deinococcus radiotolerans</name>
    <dbReference type="NCBI Taxonomy" id="1309407"/>
    <lineage>
        <taxon>Bacteria</taxon>
        <taxon>Thermotogati</taxon>
        <taxon>Deinococcota</taxon>
        <taxon>Deinococci</taxon>
        <taxon>Deinococcales</taxon>
        <taxon>Deinococcaceae</taxon>
        <taxon>Deinococcus</taxon>
    </lineage>
</organism>
<proteinExistence type="predicted"/>
<dbReference type="Proteomes" id="UP000604341">
    <property type="component" value="Unassembled WGS sequence"/>
</dbReference>
<gene>
    <name evidence="1" type="ORF">GCM10010844_44310</name>
</gene>
<evidence type="ECO:0000313" key="1">
    <source>
        <dbReference type="EMBL" id="GGL20630.1"/>
    </source>
</evidence>
<name>A0ABQ2FRR7_9DEIO</name>
<keyword evidence="2" id="KW-1185">Reference proteome</keyword>
<protein>
    <recommendedName>
        <fullName evidence="3">Integrase</fullName>
    </recommendedName>
</protein>
<comment type="caution">
    <text evidence="1">The sequence shown here is derived from an EMBL/GenBank/DDBJ whole genome shotgun (WGS) entry which is preliminary data.</text>
</comment>
<sequence>MPGDTLHPADERALKLSQAFREYDLDTIAATLGIEALSRPLAQVHSNLRQVFTHAQTDDIDLLQPPAHFHTWLAGPLSTPNRGPGPLKINTLTARVVTLRVFYDALITEGVLTTNPMTGYPNPGSEHASDPIPDREDIEQLLRTAKASRPDLFAALTLIDEHAFQVRELLGLKWSRYEPSTGELLRARIVTTLSKPAQLALEPLLKAAGGPLYATEQALPIFAMTPEDLRTQLWKACKVADIPHIPLRA</sequence>